<sequence length="742" mass="83412">MDVAAFSDDNFQVEDWINKTFKFAEAQENKDAFVSSLIMKLQLYVQQVNSALEDTSQQVLQSLPRVMRDTEILHQEALLLRDKMHSVKQEIAKVEQDTGQSMKILERIDTLKTELQIAKQALHEADNWTVLATDLEEVFESGDIESISAKLVSMQQSLRILANVPDYEDRKLQLEGLKNRLEAMTSPLLVQAFTSSSVEQSRVFVRIFTAIDRLPQLLKYYHKCQKGVLMQQWQNLVETEQDEGVAEWMHKFYDILLSNWHDQVKWCCQVFTSASVANTLIELYADTLKSLDPSFSACIDAALKQQSDQLTFLMDLRQITKHFAVNLQVAVDSASQGKPVNKEGLLLLAQSVYSPYVAHVSKYAHYEQTYLVQQLTVLECSKTDLMDTVQSLGQSTPRAISIAVEANKRCLLFTEGCGYCGLIKALKIYISKYLDQYRHILRQLDFQKSDREDWNMFQMCLTLLQSVGELLNQLRQLDRDVTRSLLDVSRKLSDLNGSKEGNPFIQFKKLLLSSAGQKELDALFSSMQEGEQMLLEEHITLSLNKLCSDVHHTTFQVIFAPISVQLEQVQSASAWSSVSKPATAISADLPAFSFAPQEYITQIGQYLMTLPQHLEPFLLQDNPSLTLALRVADAKYELLSGGAEGGFADVLLGIIAKGTCQTYCDNILGICELGPGACKQLATDIDYLGNVLEDLGLSLSDHLQQVSTLLRLSPEEYQTKSSGCSPRLVAAVRQMRNITSSG</sequence>
<dbReference type="InParanoid" id="A0A2J7QQW0"/>
<evidence type="ECO:0000313" key="9">
    <source>
        <dbReference type="EMBL" id="PNF30974.1"/>
    </source>
</evidence>
<evidence type="ECO:0000256" key="2">
    <source>
        <dbReference type="ARBA" id="ARBA00005831"/>
    </source>
</evidence>
<comment type="similarity">
    <text evidence="2">Belongs to the COG7 family.</text>
</comment>
<reference evidence="9 10" key="1">
    <citation type="submission" date="2017-12" db="EMBL/GenBank/DDBJ databases">
        <title>Hemimetabolous genomes reveal molecular basis of termite eusociality.</title>
        <authorList>
            <person name="Harrison M.C."/>
            <person name="Jongepier E."/>
            <person name="Robertson H.M."/>
            <person name="Arning N."/>
            <person name="Bitard-Feildel T."/>
            <person name="Chao H."/>
            <person name="Childers C.P."/>
            <person name="Dinh H."/>
            <person name="Doddapaneni H."/>
            <person name="Dugan S."/>
            <person name="Gowin J."/>
            <person name="Greiner C."/>
            <person name="Han Y."/>
            <person name="Hu H."/>
            <person name="Hughes D.S.T."/>
            <person name="Huylmans A.-K."/>
            <person name="Kemena C."/>
            <person name="Kremer L.P.M."/>
            <person name="Lee S.L."/>
            <person name="Lopez-Ezquerra A."/>
            <person name="Mallet L."/>
            <person name="Monroy-Kuhn J.M."/>
            <person name="Moser A."/>
            <person name="Murali S.C."/>
            <person name="Muzny D.M."/>
            <person name="Otani S."/>
            <person name="Piulachs M.-D."/>
            <person name="Poelchau M."/>
            <person name="Qu J."/>
            <person name="Schaub F."/>
            <person name="Wada-Katsumata A."/>
            <person name="Worley K.C."/>
            <person name="Xie Q."/>
            <person name="Ylla G."/>
            <person name="Poulsen M."/>
            <person name="Gibbs R.A."/>
            <person name="Schal C."/>
            <person name="Richards S."/>
            <person name="Belles X."/>
            <person name="Korb J."/>
            <person name="Bornberg-Bauer E."/>
        </authorList>
    </citation>
    <scope>NUCLEOTIDE SEQUENCE [LARGE SCALE GENOMIC DNA]</scope>
    <source>
        <tissue evidence="9">Whole body</tissue>
    </source>
</reference>
<dbReference type="InterPro" id="IPR019335">
    <property type="entry name" value="COG7"/>
</dbReference>
<evidence type="ECO:0000313" key="10">
    <source>
        <dbReference type="Proteomes" id="UP000235965"/>
    </source>
</evidence>
<dbReference type="Pfam" id="PF10191">
    <property type="entry name" value="COG7"/>
    <property type="match status" value="1"/>
</dbReference>
<comment type="subcellular location">
    <subcellularLocation>
        <location evidence="1">Golgi apparatus membrane</location>
        <topology evidence="1">Peripheral membrane protein</topology>
    </subcellularLocation>
</comment>
<dbReference type="GO" id="GO:0007030">
    <property type="term" value="P:Golgi organization"/>
    <property type="evidence" value="ECO:0007669"/>
    <property type="project" value="TreeGrafter"/>
</dbReference>
<dbReference type="FunCoup" id="A0A2J7QQW0">
    <property type="interactions" value="780"/>
</dbReference>
<dbReference type="GO" id="GO:0006890">
    <property type="term" value="P:retrograde vesicle-mediated transport, Golgi to endoplasmic reticulum"/>
    <property type="evidence" value="ECO:0007669"/>
    <property type="project" value="TreeGrafter"/>
</dbReference>
<dbReference type="OrthoDB" id="245173at2759"/>
<keyword evidence="6" id="KW-0333">Golgi apparatus</keyword>
<keyword evidence="10" id="KW-1185">Reference proteome</keyword>
<dbReference type="STRING" id="105785.A0A2J7QQW0"/>
<keyword evidence="7" id="KW-0472">Membrane</keyword>
<evidence type="ECO:0000256" key="6">
    <source>
        <dbReference type="ARBA" id="ARBA00023034"/>
    </source>
</evidence>
<evidence type="ECO:0000256" key="1">
    <source>
        <dbReference type="ARBA" id="ARBA00004395"/>
    </source>
</evidence>
<evidence type="ECO:0000256" key="8">
    <source>
        <dbReference type="ARBA" id="ARBA00031345"/>
    </source>
</evidence>
<dbReference type="GO" id="GO:0017119">
    <property type="term" value="C:Golgi transport complex"/>
    <property type="evidence" value="ECO:0007669"/>
    <property type="project" value="InterPro"/>
</dbReference>
<dbReference type="GO" id="GO:0006886">
    <property type="term" value="P:intracellular protein transport"/>
    <property type="evidence" value="ECO:0007669"/>
    <property type="project" value="InterPro"/>
</dbReference>
<accession>A0A2J7QQW0</accession>
<keyword evidence="4" id="KW-0813">Transport</keyword>
<keyword evidence="5" id="KW-0653">Protein transport</keyword>
<dbReference type="Proteomes" id="UP000235965">
    <property type="component" value="Unassembled WGS sequence"/>
</dbReference>
<dbReference type="AlphaFoldDB" id="A0A2J7QQW0"/>
<evidence type="ECO:0000256" key="5">
    <source>
        <dbReference type="ARBA" id="ARBA00022927"/>
    </source>
</evidence>
<name>A0A2J7QQW0_9NEOP</name>
<gene>
    <name evidence="9" type="ORF">B7P43_G02082</name>
</gene>
<evidence type="ECO:0000256" key="7">
    <source>
        <dbReference type="ARBA" id="ARBA00023136"/>
    </source>
</evidence>
<dbReference type="PANTHER" id="PTHR21443">
    <property type="entry name" value="CONSERVED OLIGOMERIC GOLGI COMPLEX COMPONENT 7"/>
    <property type="match status" value="1"/>
</dbReference>
<dbReference type="PANTHER" id="PTHR21443:SF0">
    <property type="entry name" value="CONSERVED OLIGOMERIC GOLGI COMPLEX SUBUNIT 7"/>
    <property type="match status" value="1"/>
</dbReference>
<organism evidence="9 10">
    <name type="scientific">Cryptotermes secundus</name>
    <dbReference type="NCBI Taxonomy" id="105785"/>
    <lineage>
        <taxon>Eukaryota</taxon>
        <taxon>Metazoa</taxon>
        <taxon>Ecdysozoa</taxon>
        <taxon>Arthropoda</taxon>
        <taxon>Hexapoda</taxon>
        <taxon>Insecta</taxon>
        <taxon>Pterygota</taxon>
        <taxon>Neoptera</taxon>
        <taxon>Polyneoptera</taxon>
        <taxon>Dictyoptera</taxon>
        <taxon>Blattodea</taxon>
        <taxon>Blattoidea</taxon>
        <taxon>Termitoidae</taxon>
        <taxon>Kalotermitidae</taxon>
        <taxon>Cryptotermitinae</taxon>
        <taxon>Cryptotermes</taxon>
    </lineage>
</organism>
<dbReference type="GO" id="GO:0000139">
    <property type="term" value="C:Golgi membrane"/>
    <property type="evidence" value="ECO:0007669"/>
    <property type="project" value="UniProtKB-SubCell"/>
</dbReference>
<evidence type="ECO:0000256" key="4">
    <source>
        <dbReference type="ARBA" id="ARBA00022448"/>
    </source>
</evidence>
<protein>
    <recommendedName>
        <fullName evidence="3">Conserved oligomeric Golgi complex subunit 7</fullName>
    </recommendedName>
    <alternativeName>
        <fullName evidence="8">Component of oligomeric Golgi complex 7</fullName>
    </alternativeName>
</protein>
<evidence type="ECO:0000256" key="3">
    <source>
        <dbReference type="ARBA" id="ARBA00020984"/>
    </source>
</evidence>
<comment type="caution">
    <text evidence="9">The sequence shown here is derived from an EMBL/GenBank/DDBJ whole genome shotgun (WGS) entry which is preliminary data.</text>
</comment>
<dbReference type="EMBL" id="NEVH01012082">
    <property type="protein sequence ID" value="PNF30974.1"/>
    <property type="molecule type" value="Genomic_DNA"/>
</dbReference>
<proteinExistence type="inferred from homology"/>